<comment type="caution">
    <text evidence="1">The sequence shown here is derived from an EMBL/GenBank/DDBJ whole genome shotgun (WGS) entry which is preliminary data.</text>
</comment>
<gene>
    <name evidence="1" type="ORF">SDC9_52968</name>
</gene>
<dbReference type="AlphaFoldDB" id="A0A644WRZ2"/>
<accession>A0A644WRZ2</accession>
<sequence>MNKNLYILFLSIGLFMAGCKDPIEIIDPSLSTPVVKFAFDSIEADLNKADNLPVVAVIQSEAGLKKVVMKIETNEEIIEYKTVTEFFNEKSYSLAEKLNYNPSYKSFIVEAIDKLDRKTTGTIPLGVVETKEPPTVTFDPAIIIYDELIGGPMPLTKFTVNSEAGLKNLVMYLVSEKGQLQYGFPIDFTENEKTYTFEQQINYKEGDKGFKVKVTDIYDNVRIETLPVRYMTPAPPTVTFTKDTVFADKNEMKPVQVKMESLRGIKEVKIYRIEGANEILVNTLNYPDKPLELNITPNVTFTNETSKIKFVVTDHVDKVTETSITAIVNMQYIASLSVGSHILSNGLAAYPGVYALISLKDLKTYPVDYALENDANASNVDLKFYVFGGSAVLRMYSIDGGTGTKSNEFLGSGGKTVMDLSVKNQTKLLKLDGFDFDNATAASIARDIPASNIVSNNVNPFNVGDVLAFKTGSTSAAGGGRVGIMKILSDEKVIEINPTARIIKVAIKFPKQ</sequence>
<reference evidence="1" key="1">
    <citation type="submission" date="2019-08" db="EMBL/GenBank/DDBJ databases">
        <authorList>
            <person name="Kucharzyk K."/>
            <person name="Murdoch R.W."/>
            <person name="Higgins S."/>
            <person name="Loffler F."/>
        </authorList>
    </citation>
    <scope>NUCLEOTIDE SEQUENCE</scope>
</reference>
<dbReference type="PROSITE" id="PS51257">
    <property type="entry name" value="PROKAR_LIPOPROTEIN"/>
    <property type="match status" value="1"/>
</dbReference>
<organism evidence="1">
    <name type="scientific">bioreactor metagenome</name>
    <dbReference type="NCBI Taxonomy" id="1076179"/>
    <lineage>
        <taxon>unclassified sequences</taxon>
        <taxon>metagenomes</taxon>
        <taxon>ecological metagenomes</taxon>
    </lineage>
</organism>
<dbReference type="EMBL" id="VSSQ01001250">
    <property type="protein sequence ID" value="MPM06666.1"/>
    <property type="molecule type" value="Genomic_DNA"/>
</dbReference>
<evidence type="ECO:0000313" key="1">
    <source>
        <dbReference type="EMBL" id="MPM06666.1"/>
    </source>
</evidence>
<protein>
    <submittedName>
        <fullName evidence="1">Uncharacterized protein</fullName>
    </submittedName>
</protein>
<name>A0A644WRZ2_9ZZZZ</name>
<proteinExistence type="predicted"/>